<feature type="transmembrane region" description="Helical" evidence="1">
    <location>
        <begin position="74"/>
        <end position="95"/>
    </location>
</feature>
<evidence type="ECO:0000256" key="1">
    <source>
        <dbReference type="SAM" id="Phobius"/>
    </source>
</evidence>
<feature type="transmembrane region" description="Helical" evidence="1">
    <location>
        <begin position="453"/>
        <end position="475"/>
    </location>
</feature>
<keyword evidence="1" id="KW-1133">Transmembrane helix</keyword>
<feature type="transmembrane region" description="Helical" evidence="1">
    <location>
        <begin position="543"/>
        <end position="564"/>
    </location>
</feature>
<gene>
    <name evidence="2" type="ORF">LARSCL_LOCUS10767</name>
</gene>
<feature type="transmembrane region" description="Helical" evidence="1">
    <location>
        <begin position="487"/>
        <end position="506"/>
    </location>
</feature>
<keyword evidence="3" id="KW-1185">Reference proteome</keyword>
<sequence length="656" mass="72686">MSLTGTRSWGVAVICSILNFLHMGTARLSGSLYLAVLERYNVDRSKASLPFILCYTVRNISGPLVGYLATKFGIYTVTMLGGLTAFFGIGCCYFAEDIFVVILFWGIVFGFGFGMGSVLIPEILNRHFDKYVSNANGIAFSGECVAGFVLPIFLKFSLSTYGTSGTFLILSSLMLNSIPATLMLKYLSQSQSHKVHQRAQSQRHLMDGNELNCSINGTNGDSFEIKDGISCETTKLLKDRDSRSRYLETEEGFISIEDSTIRNRDESKIRRYIFNAKNSNINRTVVCPEKYISSKLKQGNRKTNRLEHGKNAAIYEQKDIKTSQSWVPKYSVFKDNISHSFPEQKRKCKQAALLETNISNHSKAEIHYFPMKYYGSLDQGIQKIDNFSEEKNSSSDLLIVSYEKASVSHLNSDTLMNFPSASTSALLSPSFSVDEQTLSSNPFKIFLDPAFCMILLTQSTILYNAIMFYTIIVDFCRDTSLSSKEEIYILICLSVLDMIGRLGLGWVTDAGYLSNSTFSGMCCFGMGIAVGTLVFFRKIATIGCSVSLFGLCLGGFIIVCPGVVNDHIPPDKRGMALASRFFLFAPMSLSQSPLIGYFRGKLGSYDFLFIIVAVLCMFSSVTSLLTPYAEKCKFRTNNGILGKNFDTITSTVGSVG</sequence>
<organism evidence="2 3">
    <name type="scientific">Larinioides sclopetarius</name>
    <dbReference type="NCBI Taxonomy" id="280406"/>
    <lineage>
        <taxon>Eukaryota</taxon>
        <taxon>Metazoa</taxon>
        <taxon>Ecdysozoa</taxon>
        <taxon>Arthropoda</taxon>
        <taxon>Chelicerata</taxon>
        <taxon>Arachnida</taxon>
        <taxon>Araneae</taxon>
        <taxon>Araneomorphae</taxon>
        <taxon>Entelegynae</taxon>
        <taxon>Araneoidea</taxon>
        <taxon>Araneidae</taxon>
        <taxon>Larinioides</taxon>
    </lineage>
</organism>
<comment type="caution">
    <text evidence="2">The sequence shown here is derived from an EMBL/GenBank/DDBJ whole genome shotgun (WGS) entry which is preliminary data.</text>
</comment>
<name>A0AAV2A7X0_9ARAC</name>
<dbReference type="PANTHER" id="PTHR11360">
    <property type="entry name" value="MONOCARBOXYLATE TRANSPORTER"/>
    <property type="match status" value="1"/>
</dbReference>
<dbReference type="InterPro" id="IPR011701">
    <property type="entry name" value="MFS"/>
</dbReference>
<keyword evidence="1" id="KW-0812">Transmembrane</keyword>
<dbReference type="EMBL" id="CAXIEN010000127">
    <property type="protein sequence ID" value="CAL1280100.1"/>
    <property type="molecule type" value="Genomic_DNA"/>
</dbReference>
<evidence type="ECO:0000313" key="3">
    <source>
        <dbReference type="Proteomes" id="UP001497382"/>
    </source>
</evidence>
<dbReference type="Gene3D" id="1.20.1250.20">
    <property type="entry name" value="MFS general substrate transporter like domains"/>
    <property type="match status" value="2"/>
</dbReference>
<feature type="transmembrane region" description="Helical" evidence="1">
    <location>
        <begin position="102"/>
        <end position="124"/>
    </location>
</feature>
<dbReference type="Proteomes" id="UP001497382">
    <property type="component" value="Unassembled WGS sequence"/>
</dbReference>
<dbReference type="InterPro" id="IPR036259">
    <property type="entry name" value="MFS_trans_sf"/>
</dbReference>
<feature type="transmembrane region" description="Helical" evidence="1">
    <location>
        <begin position="166"/>
        <end position="187"/>
    </location>
</feature>
<feature type="transmembrane region" description="Helical" evidence="1">
    <location>
        <begin position="607"/>
        <end position="629"/>
    </location>
</feature>
<dbReference type="AlphaFoldDB" id="A0AAV2A7X0"/>
<feature type="transmembrane region" description="Helical" evidence="1">
    <location>
        <begin position="518"/>
        <end position="536"/>
    </location>
</feature>
<keyword evidence="1" id="KW-0472">Membrane</keyword>
<reference evidence="2 3" key="1">
    <citation type="submission" date="2024-04" db="EMBL/GenBank/DDBJ databases">
        <authorList>
            <person name="Rising A."/>
            <person name="Reimegard J."/>
            <person name="Sonavane S."/>
            <person name="Akerstrom W."/>
            <person name="Nylinder S."/>
            <person name="Hedman E."/>
            <person name="Kallberg Y."/>
        </authorList>
    </citation>
    <scope>NUCLEOTIDE SEQUENCE [LARGE SCALE GENOMIC DNA]</scope>
</reference>
<dbReference type="GO" id="GO:0008028">
    <property type="term" value="F:monocarboxylic acid transmembrane transporter activity"/>
    <property type="evidence" value="ECO:0007669"/>
    <property type="project" value="TreeGrafter"/>
</dbReference>
<dbReference type="InterPro" id="IPR050327">
    <property type="entry name" value="Proton-linked_MCT"/>
</dbReference>
<dbReference type="SUPFAM" id="SSF103473">
    <property type="entry name" value="MFS general substrate transporter"/>
    <property type="match status" value="1"/>
</dbReference>
<accession>A0AAV2A7X0</accession>
<feature type="transmembrane region" description="Helical" evidence="1">
    <location>
        <begin position="6"/>
        <end position="26"/>
    </location>
</feature>
<dbReference type="PANTHER" id="PTHR11360:SF303">
    <property type="entry name" value="MAJOR FACILITATOR SUPERFAMILY (MFS) PROFILE DOMAIN-CONTAINING PROTEIN"/>
    <property type="match status" value="1"/>
</dbReference>
<protein>
    <submittedName>
        <fullName evidence="2">Uncharacterized protein</fullName>
    </submittedName>
</protein>
<proteinExistence type="predicted"/>
<dbReference type="Pfam" id="PF07690">
    <property type="entry name" value="MFS_1"/>
    <property type="match status" value="1"/>
</dbReference>
<feature type="transmembrane region" description="Helical" evidence="1">
    <location>
        <begin position="136"/>
        <end position="154"/>
    </location>
</feature>
<evidence type="ECO:0000313" key="2">
    <source>
        <dbReference type="EMBL" id="CAL1280100.1"/>
    </source>
</evidence>